<evidence type="ECO:0000256" key="3">
    <source>
        <dbReference type="ARBA" id="ARBA00022692"/>
    </source>
</evidence>
<dbReference type="InterPro" id="IPR002797">
    <property type="entry name" value="Polysacc_synth"/>
</dbReference>
<evidence type="ECO:0000256" key="1">
    <source>
        <dbReference type="ARBA" id="ARBA00004651"/>
    </source>
</evidence>
<keyword evidence="2" id="KW-1003">Cell membrane</keyword>
<evidence type="ECO:0000313" key="7">
    <source>
        <dbReference type="EMBL" id="MBM6736345.1"/>
    </source>
</evidence>
<feature type="transmembrane region" description="Helical" evidence="6">
    <location>
        <begin position="300"/>
        <end position="322"/>
    </location>
</feature>
<dbReference type="Pfam" id="PF01943">
    <property type="entry name" value="Polysacc_synt"/>
    <property type="match status" value="1"/>
</dbReference>
<feature type="transmembrane region" description="Helical" evidence="6">
    <location>
        <begin position="113"/>
        <end position="134"/>
    </location>
</feature>
<feature type="transmembrane region" description="Helical" evidence="6">
    <location>
        <begin position="385"/>
        <end position="406"/>
    </location>
</feature>
<evidence type="ECO:0000256" key="2">
    <source>
        <dbReference type="ARBA" id="ARBA00022475"/>
    </source>
</evidence>
<dbReference type="EMBL" id="JACLYZ010000053">
    <property type="protein sequence ID" value="MBM6736345.1"/>
    <property type="molecule type" value="Genomic_DNA"/>
</dbReference>
<feature type="transmembrane region" description="Helical" evidence="6">
    <location>
        <begin position="88"/>
        <end position="107"/>
    </location>
</feature>
<reference evidence="7 8" key="1">
    <citation type="journal article" date="2021" name="Sci. Rep.">
        <title>The distribution of antibiotic resistance genes in chicken gut microbiota commensals.</title>
        <authorList>
            <person name="Juricova H."/>
            <person name="Matiasovicova J."/>
            <person name="Kubasova T."/>
            <person name="Cejkova D."/>
            <person name="Rychlik I."/>
        </authorList>
    </citation>
    <scope>NUCLEOTIDE SEQUENCE [LARGE SCALE GENOMIC DNA]</scope>
    <source>
        <strain evidence="7 8">An772</strain>
    </source>
</reference>
<name>A0ABS2E3Z0_9BACT</name>
<feature type="transmembrane region" description="Helical" evidence="6">
    <location>
        <begin position="236"/>
        <end position="261"/>
    </location>
</feature>
<organism evidence="7 8">
    <name type="scientific">Mediterranea massiliensis</name>
    <dbReference type="NCBI Taxonomy" id="1841865"/>
    <lineage>
        <taxon>Bacteria</taxon>
        <taxon>Pseudomonadati</taxon>
        <taxon>Bacteroidota</taxon>
        <taxon>Bacteroidia</taxon>
        <taxon>Bacteroidales</taxon>
        <taxon>Bacteroidaceae</taxon>
        <taxon>Mediterranea</taxon>
    </lineage>
</organism>
<evidence type="ECO:0000256" key="5">
    <source>
        <dbReference type="ARBA" id="ARBA00023136"/>
    </source>
</evidence>
<feature type="transmembrane region" description="Helical" evidence="6">
    <location>
        <begin position="29"/>
        <end position="51"/>
    </location>
</feature>
<keyword evidence="8" id="KW-1185">Reference proteome</keyword>
<keyword evidence="5 6" id="KW-0472">Membrane</keyword>
<feature type="transmembrane region" description="Helical" evidence="6">
    <location>
        <begin position="328"/>
        <end position="347"/>
    </location>
</feature>
<evidence type="ECO:0000256" key="4">
    <source>
        <dbReference type="ARBA" id="ARBA00022989"/>
    </source>
</evidence>
<keyword evidence="4 6" id="KW-1133">Transmembrane helix</keyword>
<feature type="transmembrane region" description="Helical" evidence="6">
    <location>
        <begin position="273"/>
        <end position="291"/>
    </location>
</feature>
<dbReference type="PANTHER" id="PTHR30250:SF11">
    <property type="entry name" value="O-ANTIGEN TRANSPORTER-RELATED"/>
    <property type="match status" value="1"/>
</dbReference>
<comment type="caution">
    <text evidence="7">The sequence shown here is derived from an EMBL/GenBank/DDBJ whole genome shotgun (WGS) entry which is preliminary data.</text>
</comment>
<sequence length="426" mass="48986">MMGINSVAVREIANCKDSKCKLSKTFSSLLCLNTISVLFVILILILLIFVVPEFYKYRNLMFIGVFKLLFNVFLIEWLYKGLEDFRFITIRSVCIRCLYVVSVFVFVKSPNDYIIYYMLIALTIIANSVINLCYSKSFICFSFDGLNIRKYLKPFIILGIYGILTSFYTTFNILFLGLQWNSVEVGYYSTATKLHNIILAMFSAFTGVMMPRMSVLVSEGKKDSFKVLFDKSVNALFIFSLPIICLSIIFADQIIICIAGHEFLPAVHCMRIILPLIFIIGYEQVLVYQILMPLKRDREILINSIIGAFVGVATNIIFVPLYGSIGSSLVWILSELSILFLAQFFVTKIAGLTFPYKKLFKYSLVMCPLVVVLIFFHEWNPLQTFTLLFAGILTILYFIVVELFIIKDEFIFSIFFEIRNKLFNGR</sequence>
<feature type="transmembrane region" description="Helical" evidence="6">
    <location>
        <begin position="155"/>
        <end position="177"/>
    </location>
</feature>
<evidence type="ECO:0000313" key="8">
    <source>
        <dbReference type="Proteomes" id="UP000766986"/>
    </source>
</evidence>
<gene>
    <name evidence="7" type="ORF">H7U35_14185</name>
</gene>
<dbReference type="PANTHER" id="PTHR30250">
    <property type="entry name" value="PST FAMILY PREDICTED COLANIC ACID TRANSPORTER"/>
    <property type="match status" value="1"/>
</dbReference>
<dbReference type="Proteomes" id="UP000766986">
    <property type="component" value="Unassembled WGS sequence"/>
</dbReference>
<feature type="transmembrane region" description="Helical" evidence="6">
    <location>
        <begin position="57"/>
        <end position="79"/>
    </location>
</feature>
<dbReference type="InterPro" id="IPR050833">
    <property type="entry name" value="Poly_Biosynth_Transport"/>
</dbReference>
<keyword evidence="3 6" id="KW-0812">Transmembrane</keyword>
<proteinExistence type="predicted"/>
<accession>A0ABS2E3Z0</accession>
<comment type="subcellular location">
    <subcellularLocation>
        <location evidence="1">Cell membrane</location>
        <topology evidence="1">Multi-pass membrane protein</topology>
    </subcellularLocation>
</comment>
<feature type="transmembrane region" description="Helical" evidence="6">
    <location>
        <begin position="197"/>
        <end position="215"/>
    </location>
</feature>
<evidence type="ECO:0000256" key="6">
    <source>
        <dbReference type="SAM" id="Phobius"/>
    </source>
</evidence>
<protein>
    <submittedName>
        <fullName evidence="7">Polysaccharide biosynthesis C-terminal domain-containing protein</fullName>
    </submittedName>
</protein>
<feature type="transmembrane region" description="Helical" evidence="6">
    <location>
        <begin position="359"/>
        <end position="379"/>
    </location>
</feature>